<dbReference type="EMBL" id="RQGI01000008">
    <property type="protein sequence ID" value="TGL74489.1"/>
    <property type="molecule type" value="Genomic_DNA"/>
</dbReference>
<keyword evidence="1" id="KW-1133">Transmembrane helix</keyword>
<reference evidence="4" key="2">
    <citation type="journal article" date="2019" name="PLoS Negl. Trop. Dis.">
        <title>Revisiting the worldwide diversity of Leptospira species in the environment.</title>
        <authorList>
            <person name="Vincent A.T."/>
            <person name="Schiettekatte O."/>
            <person name="Bourhy P."/>
            <person name="Veyrier F.J."/>
            <person name="Picardeau M."/>
        </authorList>
    </citation>
    <scope>NUCLEOTIDE SEQUENCE [LARGE SCALE GENOMIC DNA]</scope>
    <source>
        <strain evidence="4">201702449</strain>
    </source>
</reference>
<keyword evidence="1" id="KW-0472">Membrane</keyword>
<name>A0AAW5VI08_9LEPT</name>
<dbReference type="EMBL" id="JAMQQD010000016">
    <property type="protein sequence ID" value="MCW7517249.1"/>
    <property type="molecule type" value="Genomic_DNA"/>
</dbReference>
<keyword evidence="1" id="KW-0812">Transmembrane</keyword>
<dbReference type="Proteomes" id="UP001209694">
    <property type="component" value="Unassembled WGS sequence"/>
</dbReference>
<feature type="transmembrane region" description="Helical" evidence="1">
    <location>
        <begin position="109"/>
        <end position="128"/>
    </location>
</feature>
<sequence>MIATKFLILSKNIKFSTEVYGLASSLDLFLNYIVFKVDIENFIILYSKGFFIKRITNDTSENYGNSVEYGAWFKILKSNYKIENDQITITTRNYIGQEIPKSWYSNSTIQFYITTIIAILGIFVTYYVS</sequence>
<dbReference type="RefSeq" id="WP_100720910.1">
    <property type="nucleotide sequence ID" value="NZ_JAMQPS010000013.1"/>
</dbReference>
<reference evidence="2" key="3">
    <citation type="submission" date="2022-06" db="EMBL/GenBank/DDBJ databases">
        <title>Leptospira isolates from biofilms formed at urban environments.</title>
        <authorList>
            <person name="Ribeiro P.S."/>
            <person name="Sousa T."/>
            <person name="Carvalho N."/>
            <person name="Aburjaile F."/>
            <person name="Neves F."/>
            <person name="Oliveira D."/>
            <person name="Blanco L."/>
            <person name="Lima J."/>
            <person name="Costa F."/>
            <person name="Brenig B."/>
            <person name="Soares S."/>
            <person name="Ramos R."/>
            <person name="Goes-Neto A."/>
            <person name="Matiuzzi M."/>
            <person name="Azevedo V."/>
            <person name="Ristow P."/>
        </authorList>
    </citation>
    <scope>NUCLEOTIDE SEQUENCE</scope>
    <source>
        <strain evidence="2">VSF7</strain>
    </source>
</reference>
<evidence type="ECO:0000313" key="2">
    <source>
        <dbReference type="EMBL" id="MCW7517249.1"/>
    </source>
</evidence>
<reference evidence="3" key="1">
    <citation type="submission" date="2018-10" db="EMBL/GenBank/DDBJ databases">
        <authorList>
            <person name="Vincent A.T."/>
            <person name="Schiettekatte O."/>
            <person name="Bourhy P."/>
            <person name="Veyrier F.J."/>
            <person name="Picardeau M."/>
        </authorList>
    </citation>
    <scope>NUCLEOTIDE SEQUENCE</scope>
    <source>
        <strain evidence="3">201702449</strain>
    </source>
</reference>
<proteinExistence type="predicted"/>
<dbReference type="AlphaFoldDB" id="A0AAW5VI08"/>
<accession>A0AAW5VI08</accession>
<evidence type="ECO:0000313" key="5">
    <source>
        <dbReference type="Proteomes" id="UP001209694"/>
    </source>
</evidence>
<protein>
    <submittedName>
        <fullName evidence="2">Uncharacterized protein</fullName>
    </submittedName>
</protein>
<evidence type="ECO:0000313" key="3">
    <source>
        <dbReference type="EMBL" id="TGL74489.1"/>
    </source>
</evidence>
<gene>
    <name evidence="3" type="ORF">EHQ60_02405</name>
    <name evidence="2" type="ORF">ND810_18925</name>
</gene>
<comment type="caution">
    <text evidence="2">The sequence shown here is derived from an EMBL/GenBank/DDBJ whole genome shotgun (WGS) entry which is preliminary data.</text>
</comment>
<organism evidence="2 5">
    <name type="scientific">Leptospira levettii</name>
    <dbReference type="NCBI Taxonomy" id="2023178"/>
    <lineage>
        <taxon>Bacteria</taxon>
        <taxon>Pseudomonadati</taxon>
        <taxon>Spirochaetota</taxon>
        <taxon>Spirochaetia</taxon>
        <taxon>Leptospirales</taxon>
        <taxon>Leptospiraceae</taxon>
        <taxon>Leptospira</taxon>
    </lineage>
</organism>
<evidence type="ECO:0000313" key="4">
    <source>
        <dbReference type="Proteomes" id="UP000297352"/>
    </source>
</evidence>
<evidence type="ECO:0000256" key="1">
    <source>
        <dbReference type="SAM" id="Phobius"/>
    </source>
</evidence>
<keyword evidence="4" id="KW-1185">Reference proteome</keyword>
<dbReference type="Proteomes" id="UP000297352">
    <property type="component" value="Unassembled WGS sequence"/>
</dbReference>